<evidence type="ECO:0000313" key="2">
    <source>
        <dbReference type="EMBL" id="KGF49935.1"/>
    </source>
</evidence>
<dbReference type="InterPro" id="IPR000595">
    <property type="entry name" value="cNMP-bd_dom"/>
</dbReference>
<dbReference type="RefSeq" id="WP_036882508.1">
    <property type="nucleotide sequence ID" value="NZ_JRNR01000021.1"/>
</dbReference>
<dbReference type="SUPFAM" id="SSF51206">
    <property type="entry name" value="cAMP-binding domain-like"/>
    <property type="match status" value="1"/>
</dbReference>
<dbReference type="Gene3D" id="2.60.120.10">
    <property type="entry name" value="Jelly Rolls"/>
    <property type="match status" value="1"/>
</dbReference>
<reference evidence="2 3" key="1">
    <citation type="submission" date="2014-07" db="EMBL/GenBank/DDBJ databases">
        <authorList>
            <person name="McCorrison J."/>
            <person name="Sanka R."/>
            <person name="Torralba M."/>
            <person name="Gillis M."/>
            <person name="Haft D.H."/>
            <person name="Methe B."/>
            <person name="Sutton G."/>
            <person name="Nelson K.E."/>
        </authorList>
    </citation>
    <scope>NUCLEOTIDE SEQUENCE [LARGE SCALE GENOMIC DNA]</scope>
    <source>
        <strain evidence="2 3">DNF00882</strain>
    </source>
</reference>
<dbReference type="Pfam" id="PF00027">
    <property type="entry name" value="cNMP_binding"/>
    <property type="match status" value="1"/>
</dbReference>
<dbReference type="InterPro" id="IPR014710">
    <property type="entry name" value="RmlC-like_jellyroll"/>
</dbReference>
<proteinExistence type="predicted"/>
<dbReference type="SUPFAM" id="SSF46785">
    <property type="entry name" value="Winged helix' DNA-binding domain"/>
    <property type="match status" value="1"/>
</dbReference>
<evidence type="ECO:0000259" key="1">
    <source>
        <dbReference type="PROSITE" id="PS50042"/>
    </source>
</evidence>
<dbReference type="AlphaFoldDB" id="A0A096AT50"/>
<name>A0A096AT50_9BACT</name>
<dbReference type="EMBL" id="JRNR01000021">
    <property type="protein sequence ID" value="KGF49935.1"/>
    <property type="molecule type" value="Genomic_DNA"/>
</dbReference>
<organism evidence="2 3">
    <name type="scientific">Prevotella disiens DNF00882</name>
    <dbReference type="NCBI Taxonomy" id="1401075"/>
    <lineage>
        <taxon>Bacteria</taxon>
        <taxon>Pseudomonadati</taxon>
        <taxon>Bacteroidota</taxon>
        <taxon>Bacteroidia</taxon>
        <taxon>Bacteroidales</taxon>
        <taxon>Prevotellaceae</taxon>
        <taxon>Prevotella</taxon>
    </lineage>
</organism>
<accession>A0A096AT50</accession>
<evidence type="ECO:0000313" key="3">
    <source>
        <dbReference type="Proteomes" id="UP000029538"/>
    </source>
</evidence>
<feature type="domain" description="Cyclic nucleotide-binding" evidence="1">
    <location>
        <begin position="13"/>
        <end position="118"/>
    </location>
</feature>
<comment type="caution">
    <text evidence="2">The sequence shown here is derived from an EMBL/GenBank/DDBJ whole genome shotgun (WGS) entry which is preliminary data.</text>
</comment>
<dbReference type="InterPro" id="IPR036390">
    <property type="entry name" value="WH_DNA-bd_sf"/>
</dbReference>
<gene>
    <name evidence="2" type="ORF">HMPREF0654_03020</name>
</gene>
<dbReference type="InterPro" id="IPR018490">
    <property type="entry name" value="cNMP-bd_dom_sf"/>
</dbReference>
<dbReference type="CDD" id="cd00038">
    <property type="entry name" value="CAP_ED"/>
    <property type="match status" value="1"/>
</dbReference>
<sequence length="220" mass="25477">MLQIYKKLLELPLFLGIGSADLKEIVGATKFGFHTLKPKETLAKENDKSNILFFLMNGTMLVESFADNHSYSIIEEIAAPAAVQPERLFGLVQNYSKNFIAKTECSFISLNKNEVLRLADQYLIFRLNFFNLLSNKAQRYSRYVWQQEPNNIKEKFIHFLRLHCEYPAGKKILKITMQTLADELHESRLNVSKMLNQSKENGEIQLTRSEINIPALEKMR</sequence>
<protein>
    <submittedName>
        <fullName evidence="2">Crp/Fnr family transcriptional regulator</fullName>
    </submittedName>
</protein>
<dbReference type="Proteomes" id="UP000029538">
    <property type="component" value="Unassembled WGS sequence"/>
</dbReference>
<dbReference type="PROSITE" id="PS50042">
    <property type="entry name" value="CNMP_BINDING_3"/>
    <property type="match status" value="1"/>
</dbReference>